<organism evidence="4">
    <name type="scientific">Heliothis virescens</name>
    <name type="common">Tobacco budworm moth</name>
    <dbReference type="NCBI Taxonomy" id="7102"/>
    <lineage>
        <taxon>Eukaryota</taxon>
        <taxon>Metazoa</taxon>
        <taxon>Ecdysozoa</taxon>
        <taxon>Arthropoda</taxon>
        <taxon>Hexapoda</taxon>
        <taxon>Insecta</taxon>
        <taxon>Pterygota</taxon>
        <taxon>Neoptera</taxon>
        <taxon>Endopterygota</taxon>
        <taxon>Lepidoptera</taxon>
        <taxon>Glossata</taxon>
        <taxon>Ditrysia</taxon>
        <taxon>Noctuoidea</taxon>
        <taxon>Noctuidae</taxon>
        <taxon>Heliothinae</taxon>
        <taxon>Heliothis</taxon>
    </lineage>
</organism>
<feature type="compositionally biased region" description="Basic and acidic residues" evidence="2">
    <location>
        <begin position="358"/>
        <end position="367"/>
    </location>
</feature>
<dbReference type="SMART" id="SM00141">
    <property type="entry name" value="PDGF"/>
    <property type="match status" value="1"/>
</dbReference>
<dbReference type="GO" id="GO:0035099">
    <property type="term" value="P:hemocyte migration"/>
    <property type="evidence" value="ECO:0007669"/>
    <property type="project" value="TreeGrafter"/>
</dbReference>
<dbReference type="Pfam" id="PF00341">
    <property type="entry name" value="PDGF"/>
    <property type="match status" value="1"/>
</dbReference>
<feature type="compositionally biased region" description="Acidic residues" evidence="2">
    <location>
        <begin position="169"/>
        <end position="180"/>
    </location>
</feature>
<protein>
    <recommendedName>
        <fullName evidence="3">Platelet-derived growth factor (PDGF) family profile domain-containing protein</fullName>
    </recommendedName>
</protein>
<reference evidence="4" key="1">
    <citation type="submission" date="2017-09" db="EMBL/GenBank/DDBJ databases">
        <title>Contemporary evolution of a Lepidopteran species, Heliothis virescens, in response to modern agricultural practices.</title>
        <authorList>
            <person name="Fritz M.L."/>
            <person name="Deyonke A.M."/>
            <person name="Papanicolaou A."/>
            <person name="Micinski S."/>
            <person name="Westbrook J."/>
            <person name="Gould F."/>
        </authorList>
    </citation>
    <scope>NUCLEOTIDE SEQUENCE [LARGE SCALE GENOMIC DNA]</scope>
    <source>
        <strain evidence="4">HvINT-</strain>
        <tissue evidence="4">Whole body</tissue>
    </source>
</reference>
<evidence type="ECO:0000256" key="1">
    <source>
        <dbReference type="RuleBase" id="RU003818"/>
    </source>
</evidence>
<dbReference type="PROSITE" id="PS50278">
    <property type="entry name" value="PDGF_2"/>
    <property type="match status" value="1"/>
</dbReference>
<dbReference type="InterPro" id="IPR029034">
    <property type="entry name" value="Cystine-knot_cytokine"/>
</dbReference>
<dbReference type="GO" id="GO:0008083">
    <property type="term" value="F:growth factor activity"/>
    <property type="evidence" value="ECO:0007669"/>
    <property type="project" value="UniProtKB-KW"/>
</dbReference>
<comment type="caution">
    <text evidence="4">The sequence shown here is derived from an EMBL/GenBank/DDBJ whole genome shotgun (WGS) entry which is preliminary data.</text>
</comment>
<dbReference type="PANTHER" id="PTHR21719:SF1">
    <property type="entry name" value="FI06402P-RELATED"/>
    <property type="match status" value="1"/>
</dbReference>
<dbReference type="STRING" id="7102.A0A2A4K5J4"/>
<feature type="region of interest" description="Disordered" evidence="2">
    <location>
        <begin position="141"/>
        <end position="187"/>
    </location>
</feature>
<feature type="domain" description="Platelet-derived growth factor (PDGF) family profile" evidence="3">
    <location>
        <begin position="240"/>
        <end position="340"/>
    </location>
</feature>
<evidence type="ECO:0000313" key="4">
    <source>
        <dbReference type="EMBL" id="PCG79339.1"/>
    </source>
</evidence>
<dbReference type="AlphaFoldDB" id="A0A2A4K5J4"/>
<dbReference type="PANTHER" id="PTHR21719">
    <property type="entry name" value="FI06402P-RELATED"/>
    <property type="match status" value="1"/>
</dbReference>
<dbReference type="InterPro" id="IPR000072">
    <property type="entry name" value="PDGF/VEGF_dom"/>
</dbReference>
<dbReference type="GO" id="GO:0016020">
    <property type="term" value="C:membrane"/>
    <property type="evidence" value="ECO:0007669"/>
    <property type="project" value="InterPro"/>
</dbReference>
<feature type="region of interest" description="Disordered" evidence="2">
    <location>
        <begin position="348"/>
        <end position="390"/>
    </location>
</feature>
<name>A0A2A4K5J4_HELVI</name>
<keyword evidence="1" id="KW-0339">Growth factor</keyword>
<comment type="similarity">
    <text evidence="1">Belongs to the PDGF/VEGF growth factor family.</text>
</comment>
<evidence type="ECO:0000259" key="3">
    <source>
        <dbReference type="PROSITE" id="PS50278"/>
    </source>
</evidence>
<dbReference type="EMBL" id="NWSH01000120">
    <property type="protein sequence ID" value="PCG79339.1"/>
    <property type="molecule type" value="Genomic_DNA"/>
</dbReference>
<sequence length="492" mass="55538">MLLTLECSRLADEQDSGKYPQGLLCQTVRGQQKLLLSEYLMKRILVSLVPDAGPYSRTMLRLSLLVILLTHRIRTAHVTDTPFTNRFDRLYQKLDRLNSLSPELTDEDEEQLLSAMKAWGGLSSEQMDGVMKDLQRMKVERTDTGEQDYGESSWDDEDFVGDYPMDGNEANDDWDSDDLADSSSTAKPQILGVTPSAFTRTGPVKTVVVSAVETIAATNARPRILDDPMTPVERAALRRAAMGSMSDLIKNGKCVDPQPRWLIVRQLAPAADTRYLPPCVQLHRCAPDSGCCVNESEVCAPIEGKNVVLPFYLHKAIGPMSVVKMQFFNHTRCACVSRDTLQMTVPSKVQTSYESQEELERPSRRVMAESQNDWRTPTEEPNLGKDDEPTAPPQLRRCTCPALFLASMTDNEPCQCVCDWPDAGRRRDCQYLAKGREHFGLRDRVCVARGDCTTPACEYGPYDRSVGKCPLRRYRRMRYHSRGRYQEKTMVV</sequence>
<gene>
    <name evidence="4" type="ORF">B5V51_1064</name>
</gene>
<feature type="compositionally biased region" description="Acidic residues" evidence="2">
    <location>
        <begin position="145"/>
        <end position="160"/>
    </location>
</feature>
<feature type="compositionally biased region" description="Basic and acidic residues" evidence="2">
    <location>
        <begin position="376"/>
        <end position="388"/>
    </location>
</feature>
<proteinExistence type="inferred from homology"/>
<dbReference type="Gene3D" id="2.10.90.10">
    <property type="entry name" value="Cystine-knot cytokines"/>
    <property type="match status" value="1"/>
</dbReference>
<accession>A0A2A4K5J4</accession>
<dbReference type="SUPFAM" id="SSF57501">
    <property type="entry name" value="Cystine-knot cytokines"/>
    <property type="match status" value="1"/>
</dbReference>
<evidence type="ECO:0000256" key="2">
    <source>
        <dbReference type="SAM" id="MobiDB-lite"/>
    </source>
</evidence>